<evidence type="ECO:0000256" key="11">
    <source>
        <dbReference type="SAM" id="SignalP"/>
    </source>
</evidence>
<dbReference type="GO" id="GO:0016887">
    <property type="term" value="F:ATP hydrolysis activity"/>
    <property type="evidence" value="ECO:0007669"/>
    <property type="project" value="InterPro"/>
</dbReference>
<dbReference type="PROSITE" id="PS00211">
    <property type="entry name" value="ABC_TRANSPORTER_1"/>
    <property type="match status" value="1"/>
</dbReference>
<feature type="compositionally biased region" description="Basic and acidic residues" evidence="9">
    <location>
        <begin position="320"/>
        <end position="330"/>
    </location>
</feature>
<dbReference type="InterPro" id="IPR017871">
    <property type="entry name" value="ABC_transporter-like_CS"/>
</dbReference>
<reference evidence="12" key="2">
    <citation type="submission" date="2020-05" db="UniProtKB">
        <authorList>
            <consortium name="EnsemblMetazoa"/>
        </authorList>
    </citation>
    <scope>IDENTIFICATION</scope>
    <source>
        <strain evidence="12">Indian</strain>
    </source>
</reference>
<evidence type="ECO:0000313" key="13">
    <source>
        <dbReference type="Proteomes" id="UP000076408"/>
    </source>
</evidence>
<keyword evidence="5" id="KW-0547">Nucleotide-binding</keyword>
<feature type="region of interest" description="Disordered" evidence="9">
    <location>
        <begin position="207"/>
        <end position="374"/>
    </location>
</feature>
<comment type="similarity">
    <text evidence="2">Belongs to the ABC transporter superfamily. ABCG family. Eye pigment precursor importer (TC 3.A.1.204) subfamily.</text>
</comment>
<reference evidence="13" key="1">
    <citation type="journal article" date="2014" name="Genome Biol.">
        <title>Genome analysis of a major urban malaria vector mosquito, Anopheles stephensi.</title>
        <authorList>
            <person name="Jiang X."/>
            <person name="Peery A."/>
            <person name="Hall A.B."/>
            <person name="Sharma A."/>
            <person name="Chen X.G."/>
            <person name="Waterhouse R.M."/>
            <person name="Komissarov A."/>
            <person name="Riehle M.M."/>
            <person name="Shouche Y."/>
            <person name="Sharakhova M.V."/>
            <person name="Lawson D."/>
            <person name="Pakpour N."/>
            <person name="Arensburger P."/>
            <person name="Davidson V.L."/>
            <person name="Eiglmeier K."/>
            <person name="Emrich S."/>
            <person name="George P."/>
            <person name="Kennedy R.C."/>
            <person name="Mane S.P."/>
            <person name="Maslen G."/>
            <person name="Oringanje C."/>
            <person name="Qi Y."/>
            <person name="Settlage R."/>
            <person name="Tojo M."/>
            <person name="Tubio J.M."/>
            <person name="Unger M.F."/>
            <person name="Wang B."/>
            <person name="Vernick K.D."/>
            <person name="Ribeiro J.M."/>
            <person name="James A.A."/>
            <person name="Michel K."/>
            <person name="Riehle M.A."/>
            <person name="Luckhart S."/>
            <person name="Sharakhov I.V."/>
            <person name="Tu Z."/>
        </authorList>
    </citation>
    <scope>NUCLEOTIDE SEQUENCE [LARGE SCALE GENOMIC DNA]</scope>
    <source>
        <strain evidence="13">Indian</strain>
    </source>
</reference>
<dbReference type="InterPro" id="IPR050352">
    <property type="entry name" value="ABCG_transporters"/>
</dbReference>
<dbReference type="SUPFAM" id="SSF52540">
    <property type="entry name" value="P-loop containing nucleoside triphosphate hydrolases"/>
    <property type="match status" value="1"/>
</dbReference>
<evidence type="ECO:0000256" key="8">
    <source>
        <dbReference type="ARBA" id="ARBA00023136"/>
    </source>
</evidence>
<dbReference type="Pfam" id="PF00005">
    <property type="entry name" value="ABC_tran"/>
    <property type="match status" value="1"/>
</dbReference>
<dbReference type="Gene3D" id="3.40.50.300">
    <property type="entry name" value="P-loop containing nucleotide triphosphate hydrolases"/>
    <property type="match status" value="1"/>
</dbReference>
<keyword evidence="13" id="KW-1185">Reference proteome</keyword>
<dbReference type="GO" id="GO:0005524">
    <property type="term" value="F:ATP binding"/>
    <property type="evidence" value="ECO:0007669"/>
    <property type="project" value="UniProtKB-KW"/>
</dbReference>
<dbReference type="InterPro" id="IPR043926">
    <property type="entry name" value="ABCG_dom"/>
</dbReference>
<dbReference type="VEuPathDB" id="VectorBase:ASTE009633"/>
<dbReference type="VEuPathDB" id="VectorBase:ASTEI20_032684"/>
<organism evidence="12 13">
    <name type="scientific">Anopheles stephensi</name>
    <name type="common">Indo-Pakistan malaria mosquito</name>
    <dbReference type="NCBI Taxonomy" id="30069"/>
    <lineage>
        <taxon>Eukaryota</taxon>
        <taxon>Metazoa</taxon>
        <taxon>Ecdysozoa</taxon>
        <taxon>Arthropoda</taxon>
        <taxon>Hexapoda</taxon>
        <taxon>Insecta</taxon>
        <taxon>Pterygota</taxon>
        <taxon>Neoptera</taxon>
        <taxon>Endopterygota</taxon>
        <taxon>Diptera</taxon>
        <taxon>Nematocera</taxon>
        <taxon>Culicoidea</taxon>
        <taxon>Culicidae</taxon>
        <taxon>Anophelinae</taxon>
        <taxon>Anopheles</taxon>
    </lineage>
</organism>
<dbReference type="Pfam" id="PF01061">
    <property type="entry name" value="ABC2_membrane"/>
    <property type="match status" value="1"/>
</dbReference>
<feature type="compositionally biased region" description="Gly residues" evidence="9">
    <location>
        <begin position="304"/>
        <end position="315"/>
    </location>
</feature>
<evidence type="ECO:0000256" key="1">
    <source>
        <dbReference type="ARBA" id="ARBA00004141"/>
    </source>
</evidence>
<dbReference type="GO" id="GO:0140359">
    <property type="term" value="F:ABC-type transporter activity"/>
    <property type="evidence" value="ECO:0007669"/>
    <property type="project" value="InterPro"/>
</dbReference>
<evidence type="ECO:0000256" key="9">
    <source>
        <dbReference type="SAM" id="MobiDB-lite"/>
    </source>
</evidence>
<dbReference type="EnsemblMetazoa" id="ASTEI04963-RA">
    <property type="protein sequence ID" value="ASTEI04963-PA"/>
    <property type="gene ID" value="ASTEI04963"/>
</dbReference>
<accession>A0A182Y927</accession>
<evidence type="ECO:0000313" key="12">
    <source>
        <dbReference type="EnsemblMetazoa" id="ASTEI04963-PA"/>
    </source>
</evidence>
<dbReference type="PANTHER" id="PTHR48041:SF32">
    <property type="entry name" value="PROTEIN WHITE-LIKE PROTEIN"/>
    <property type="match status" value="1"/>
</dbReference>
<feature type="transmembrane region" description="Helical" evidence="10">
    <location>
        <begin position="885"/>
        <end position="905"/>
    </location>
</feature>
<dbReference type="Pfam" id="PF19055">
    <property type="entry name" value="ABC2_membrane_7"/>
    <property type="match status" value="1"/>
</dbReference>
<evidence type="ECO:0000256" key="2">
    <source>
        <dbReference type="ARBA" id="ARBA00005814"/>
    </source>
</evidence>
<feature type="compositionally biased region" description="Low complexity" evidence="9">
    <location>
        <begin position="334"/>
        <end position="343"/>
    </location>
</feature>
<dbReference type="PROSITE" id="PS50893">
    <property type="entry name" value="ABC_TRANSPORTER_2"/>
    <property type="match status" value="1"/>
</dbReference>
<evidence type="ECO:0000256" key="6">
    <source>
        <dbReference type="ARBA" id="ARBA00022840"/>
    </source>
</evidence>
<feature type="signal peptide" evidence="11">
    <location>
        <begin position="1"/>
        <end position="24"/>
    </location>
</feature>
<evidence type="ECO:0000256" key="3">
    <source>
        <dbReference type="ARBA" id="ARBA00022448"/>
    </source>
</evidence>
<feature type="transmembrane region" description="Helical" evidence="10">
    <location>
        <begin position="778"/>
        <end position="799"/>
    </location>
</feature>
<dbReference type="VEuPathDB" id="VectorBase:ASTEI04963"/>
<feature type="region of interest" description="Disordered" evidence="9">
    <location>
        <begin position="140"/>
        <end position="165"/>
    </location>
</feature>
<dbReference type="VEuPathDB" id="VectorBase:ASTEI20_032211"/>
<dbReference type="InterPro" id="IPR013525">
    <property type="entry name" value="ABC2_TM"/>
</dbReference>
<feature type="compositionally biased region" description="Gly residues" evidence="9">
    <location>
        <begin position="239"/>
        <end position="254"/>
    </location>
</feature>
<comment type="subcellular location">
    <subcellularLocation>
        <location evidence="1">Membrane</location>
        <topology evidence="1">Multi-pass membrane protein</topology>
    </subcellularLocation>
</comment>
<dbReference type="AlphaFoldDB" id="A0A182Y927"/>
<evidence type="ECO:0000256" key="7">
    <source>
        <dbReference type="ARBA" id="ARBA00022989"/>
    </source>
</evidence>
<feature type="transmembrane region" description="Helical" evidence="10">
    <location>
        <begin position="968"/>
        <end position="990"/>
    </location>
</feature>
<proteinExistence type="inferred from homology"/>
<keyword evidence="4 10" id="KW-0812">Transmembrane</keyword>
<feature type="compositionally biased region" description="Basic and acidic residues" evidence="9">
    <location>
        <begin position="271"/>
        <end position="288"/>
    </location>
</feature>
<dbReference type="GO" id="GO:0005886">
    <property type="term" value="C:plasma membrane"/>
    <property type="evidence" value="ECO:0007669"/>
    <property type="project" value="TreeGrafter"/>
</dbReference>
<keyword evidence="6" id="KW-0067">ATP-binding</keyword>
<feature type="transmembrane region" description="Helical" evidence="10">
    <location>
        <begin position="747"/>
        <end position="766"/>
    </location>
</feature>
<sequence length="997" mass="109103">MKCLSGGLLLSSATLLLLGQVVTGLSLRPRRDVVETGKAIVIQGVAKIKEALDHGVSAKSEGKRSVDLFGFKFGGGSTVNAGFGDAGNEEGSEAEEDLVRRRRAVDALGAAYAVSLLPQSSHGTNVNIVKVSSVSNVNNFGELPAAEPTGTTVAAPAAERRRRSPDMVQLAGFQKQTYTVDSEFRGKQAVKKHESLETIKGGSRTLVKDTVVRNKRSPQEEEEDGGETDAPPKGPPRGGPKGPHGRGPPGGCGRGPPPGREEETTMPTAAVERRKRDTIEQLEFERSKRSAKGPPEGMKRASCRGGGGGGGGGQGTPTPRTEEVRRKRDTSNQSSDYSEFSGSESEESQEAAKGQTLDRTRNRRQALGGGEGAGKVGSWVEQLAGVFVDTIKKVVDVTKKTFKKKTVLNGVSGRFQSGELTAIMGPSGAGKSSLLNILTGYTTQGVKGTLAFGSSGSTNRKLCSYILQEDYLQPLFTVHEIMLMACDLKVSSDSLNHSEKLRLVDKILDTLQLSYCKQTRCGSLSGGQRKRLSIALELIDNPPILFLDEPTTGLDSSSSLYTIKLLQGLAREGRTIVCTIHQPSATVYEMFDHVYVLAEGHCVYQGSALNTVPYLRSVGLHCPAYHNAADYLLEVTNKEYGNFTKALAKAATDPSWRLGPLVPVVDRLAVGVPVSPPAYDSNHNDAIYQGHRKEVEPLTVTVEQLPAKLDQQQHQQRRPSEFAKLLILMKRSNIQLYRDWTVTHLKLFVHIVCAIVIGLLFGDSGINATKSISNVASFLVHILYLWYTTLMPGVLKYPYEMNILKKESFNRWYKIRTYFVASMLTSLPVQIFFSIVYASIVYAMTYQPCELERYLMFTAVLVLNTIVADGFGLFLGTFLNEINGTFIGAIMTCFMFVFCGFLIMFSHMSDAMRGISYLSSHRYSFEALVLTAYDDSRTDLVCPKDEMYCHYVKANTILRELGVVSGNYLFNVVTLVVHFVAIKVVGFWTLKRKLRMG</sequence>
<evidence type="ECO:0000256" key="4">
    <source>
        <dbReference type="ARBA" id="ARBA00022692"/>
    </source>
</evidence>
<dbReference type="PANTHER" id="PTHR48041">
    <property type="entry name" value="ABC TRANSPORTER G FAMILY MEMBER 28"/>
    <property type="match status" value="1"/>
</dbReference>
<dbReference type="FunFam" id="3.40.50.300:FF:001077">
    <property type="entry name" value="Uncharacterized protein, isoform A"/>
    <property type="match status" value="1"/>
</dbReference>
<evidence type="ECO:0000256" key="10">
    <source>
        <dbReference type="SAM" id="Phobius"/>
    </source>
</evidence>
<dbReference type="STRING" id="30069.A0A182Y927"/>
<dbReference type="OMA" id="PAYDSNH"/>
<feature type="transmembrane region" description="Helical" evidence="10">
    <location>
        <begin position="819"/>
        <end position="842"/>
    </location>
</feature>
<keyword evidence="8 10" id="KW-0472">Membrane</keyword>
<name>A0A182Y927_ANOST</name>
<dbReference type="InterPro" id="IPR003439">
    <property type="entry name" value="ABC_transporter-like_ATP-bd"/>
</dbReference>
<dbReference type="VEuPathDB" id="VectorBase:ASTE009632"/>
<keyword evidence="3" id="KW-0813">Transport</keyword>
<dbReference type="Proteomes" id="UP000076408">
    <property type="component" value="Unassembled WGS sequence"/>
</dbReference>
<keyword evidence="7 10" id="KW-1133">Transmembrane helix</keyword>
<keyword evidence="11" id="KW-0732">Signal</keyword>
<dbReference type="InterPro" id="IPR003593">
    <property type="entry name" value="AAA+_ATPase"/>
</dbReference>
<dbReference type="InterPro" id="IPR027417">
    <property type="entry name" value="P-loop_NTPase"/>
</dbReference>
<feature type="chain" id="PRO_5043478451" evidence="11">
    <location>
        <begin position="25"/>
        <end position="997"/>
    </location>
</feature>
<evidence type="ECO:0000256" key="5">
    <source>
        <dbReference type="ARBA" id="ARBA00022741"/>
    </source>
</evidence>
<dbReference type="SMART" id="SM00382">
    <property type="entry name" value="AAA"/>
    <property type="match status" value="1"/>
</dbReference>
<feature type="transmembrane region" description="Helical" evidence="10">
    <location>
        <begin position="854"/>
        <end position="879"/>
    </location>
</feature>
<protein>
    <submittedName>
        <fullName evidence="12">Uncharacterized protein</fullName>
    </submittedName>
</protein>